<dbReference type="GO" id="GO:0006935">
    <property type="term" value="P:chemotaxis"/>
    <property type="evidence" value="ECO:0007669"/>
    <property type="project" value="InterPro"/>
</dbReference>
<dbReference type="GO" id="GO:0000155">
    <property type="term" value="F:phosphorelay sensor kinase activity"/>
    <property type="evidence" value="ECO:0007669"/>
    <property type="project" value="InterPro"/>
</dbReference>
<evidence type="ECO:0000256" key="7">
    <source>
        <dbReference type="PROSITE-ProRule" id="PRU00169"/>
    </source>
</evidence>
<dbReference type="SMART" id="SM00448">
    <property type="entry name" value="REC"/>
    <property type="match status" value="1"/>
</dbReference>
<dbReference type="InterPro" id="IPR002545">
    <property type="entry name" value="CheW-lke_dom"/>
</dbReference>
<comment type="catalytic activity">
    <reaction evidence="1">
        <text>ATP + protein L-histidine = ADP + protein N-phospho-L-histidine.</text>
        <dbReference type="EC" id="2.7.13.3"/>
    </reaction>
</comment>
<dbReference type="InterPro" id="IPR011006">
    <property type="entry name" value="CheY-like_superfamily"/>
</dbReference>
<feature type="compositionally biased region" description="Polar residues" evidence="8">
    <location>
        <begin position="987"/>
        <end position="1001"/>
    </location>
</feature>
<accession>A0A948RWF9</accession>
<name>A0A948RWF9_UNCEI</name>
<evidence type="ECO:0000256" key="3">
    <source>
        <dbReference type="ARBA" id="ARBA00022553"/>
    </source>
</evidence>
<dbReference type="Pfam" id="PF02895">
    <property type="entry name" value="H-kinase_dim"/>
    <property type="match status" value="1"/>
</dbReference>
<evidence type="ECO:0000259" key="12">
    <source>
        <dbReference type="PROSITE" id="PS50894"/>
    </source>
</evidence>
<dbReference type="InterPro" id="IPR037006">
    <property type="entry name" value="CheA-like_homodim_sf"/>
</dbReference>
<evidence type="ECO:0000256" key="1">
    <source>
        <dbReference type="ARBA" id="ARBA00000085"/>
    </source>
</evidence>
<sequence>MPFEDEDLLEELIVESNEHLTSIEPDLLVLEKEGDQVDDELINRIFRAMHSIKGGFSFFGLSRIVDLSHAMESVLMRIRDGEMKVTPVATDALLVGIDKLRVLLSDVYISEAISITEELGPLNAVLEGHTGKAPGKIKADKNEPASKKKSEPVAKPDTTLVDETAEPDIEEPDPANEKPLLELVKPPDKPNKQTAKETPSTQTAKKDKHAEGSESIRVKVELLDKLMNLAGELVLGRNQIKLALSNRYSASAASSSAFKHLEDEMARSRESVHSLLHFRGNIGNDSEQIKTAVDNEFNKVKEAFFQAMSLRLIEMPGISAVMQDVDLVTSELQSNIMNTRMQPVGSVFAKFPRIMRDLAKKMNKEIELTLVGQEVELDKSIIEVLADPLTHLVRNCADHGIESPSEREQKGKPSQGKVRIRAYHEGGQVNIDITDDGNGIDPEKMKRKALERGLLTEEEAEKMGDREATRLIFAPGFSTAEKVSDVSGRGVGMDVVRTNIEKLGGTVEIESTCGEGTRINLRLPLTLAIIPSLIVGAAGRRYAMPQVNLEELVRVREQDNDKRIEELRGHSVLRLRGQLLPLVSLTDVLNTTHLKKKENEIGGASETSEEMDLQTIRGSKDAKNILILKVGSNRYGLIVDELLNNEEIVVKPLSDSLKECKHYAGSTIMGDGRVAMILDAAGISNVAQLNFAEVRDENAQARTQSDASGETQSLLLFRNSDSELFALNLGLVARIEKVRAEDVEKVGAKEYVKYDDSSMRILWLHDLLPVEPPAERPSTFFIIVPKLVKRPMGIIATKVEDILHTNATIDRANVSGPGILGSAVLSGRLAVLLDIYGLLEAAEPEKPHSIDEVDSSMLHGKRVLLAEDAAFFRSLESEYLKSFGCLVETANDGSEAWEKLSRGSYDLLVTDLHMPKMDGFELTQRVRTSETLKSMPVVAVTALTSEKNREKGEGAGVDIYELKLDKDGLRRSLIKALQMRQGDETWSDNSQHSSLETHALA</sequence>
<keyword evidence="3 7" id="KW-0597">Phosphoprotein</keyword>
<dbReference type="InterPro" id="IPR004358">
    <property type="entry name" value="Sig_transdc_His_kin-like_C"/>
</dbReference>
<feature type="region of interest" description="Disordered" evidence="8">
    <location>
        <begin position="982"/>
        <end position="1001"/>
    </location>
</feature>
<dbReference type="CDD" id="cd17546">
    <property type="entry name" value="REC_hyHK_CKI1_RcsC-like"/>
    <property type="match status" value="1"/>
</dbReference>
<dbReference type="SUPFAM" id="SSF47384">
    <property type="entry name" value="Homodimeric domain of signal transducing histidine kinase"/>
    <property type="match status" value="1"/>
</dbReference>
<proteinExistence type="predicted"/>
<dbReference type="GO" id="GO:0005737">
    <property type="term" value="C:cytoplasm"/>
    <property type="evidence" value="ECO:0007669"/>
    <property type="project" value="InterPro"/>
</dbReference>
<evidence type="ECO:0000259" key="11">
    <source>
        <dbReference type="PROSITE" id="PS50851"/>
    </source>
</evidence>
<feature type="region of interest" description="Disordered" evidence="8">
    <location>
        <begin position="129"/>
        <end position="213"/>
    </location>
</feature>
<evidence type="ECO:0000259" key="9">
    <source>
        <dbReference type="PROSITE" id="PS50109"/>
    </source>
</evidence>
<dbReference type="InterPro" id="IPR004105">
    <property type="entry name" value="CheA-like_dim"/>
</dbReference>
<dbReference type="PROSITE" id="PS50109">
    <property type="entry name" value="HIS_KIN"/>
    <property type="match status" value="1"/>
</dbReference>
<feature type="domain" description="CheW-like" evidence="11">
    <location>
        <begin position="529"/>
        <end position="689"/>
    </location>
</feature>
<feature type="domain" description="Histidine kinase" evidence="9">
    <location>
        <begin position="318"/>
        <end position="527"/>
    </location>
</feature>
<dbReference type="PANTHER" id="PTHR43395:SF1">
    <property type="entry name" value="CHEMOTAXIS PROTEIN CHEA"/>
    <property type="match status" value="1"/>
</dbReference>
<gene>
    <name evidence="13" type="ORF">KJ970_14435</name>
</gene>
<dbReference type="AlphaFoldDB" id="A0A948RWF9"/>
<dbReference type="PROSITE" id="PS50851">
    <property type="entry name" value="CHEW"/>
    <property type="match status" value="2"/>
</dbReference>
<protein>
    <recommendedName>
        <fullName evidence="2">histidine kinase</fullName>
        <ecNumber evidence="2">2.7.13.3</ecNumber>
    </recommendedName>
</protein>
<dbReference type="Pfam" id="PF02518">
    <property type="entry name" value="HATPase_c"/>
    <property type="match status" value="1"/>
</dbReference>
<dbReference type="CDD" id="cd00088">
    <property type="entry name" value="HPT"/>
    <property type="match status" value="1"/>
</dbReference>
<dbReference type="Gene3D" id="3.40.50.2300">
    <property type="match status" value="1"/>
</dbReference>
<organism evidence="13 14">
    <name type="scientific">Eiseniibacteriota bacterium</name>
    <dbReference type="NCBI Taxonomy" id="2212470"/>
    <lineage>
        <taxon>Bacteria</taxon>
        <taxon>Candidatus Eiseniibacteriota</taxon>
    </lineage>
</organism>
<dbReference type="EC" id="2.7.13.3" evidence="2"/>
<dbReference type="Gene3D" id="3.30.565.10">
    <property type="entry name" value="Histidine kinase-like ATPase, C-terminal domain"/>
    <property type="match status" value="1"/>
</dbReference>
<dbReference type="SUPFAM" id="SSF52172">
    <property type="entry name" value="CheY-like"/>
    <property type="match status" value="1"/>
</dbReference>
<dbReference type="Pfam" id="PF00072">
    <property type="entry name" value="Response_reg"/>
    <property type="match status" value="1"/>
</dbReference>
<dbReference type="PANTHER" id="PTHR43395">
    <property type="entry name" value="SENSOR HISTIDINE KINASE CHEA"/>
    <property type="match status" value="1"/>
</dbReference>
<feature type="domain" description="HPt" evidence="12">
    <location>
        <begin position="1"/>
        <end position="107"/>
    </location>
</feature>
<dbReference type="InterPro" id="IPR003594">
    <property type="entry name" value="HATPase_dom"/>
</dbReference>
<dbReference type="EMBL" id="JAHJDP010000084">
    <property type="protein sequence ID" value="MBU2692115.1"/>
    <property type="molecule type" value="Genomic_DNA"/>
</dbReference>
<dbReference type="InterPro" id="IPR005467">
    <property type="entry name" value="His_kinase_dom"/>
</dbReference>
<dbReference type="SMART" id="SM01231">
    <property type="entry name" value="H-kinase_dim"/>
    <property type="match status" value="1"/>
</dbReference>
<comment type="caution">
    <text evidence="13">The sequence shown here is derived from an EMBL/GenBank/DDBJ whole genome shotgun (WGS) entry which is preliminary data.</text>
</comment>
<dbReference type="CDD" id="cd16916">
    <property type="entry name" value="HATPase_CheA-like"/>
    <property type="match status" value="1"/>
</dbReference>
<dbReference type="InterPro" id="IPR036641">
    <property type="entry name" value="HPT_dom_sf"/>
</dbReference>
<dbReference type="InterPro" id="IPR036097">
    <property type="entry name" value="HisK_dim/P_sf"/>
</dbReference>
<dbReference type="SUPFAM" id="SSF50341">
    <property type="entry name" value="CheW-like"/>
    <property type="match status" value="2"/>
</dbReference>
<feature type="compositionally biased region" description="Basic and acidic residues" evidence="8">
    <location>
        <begin position="204"/>
        <end position="213"/>
    </location>
</feature>
<evidence type="ECO:0000256" key="2">
    <source>
        <dbReference type="ARBA" id="ARBA00012438"/>
    </source>
</evidence>
<dbReference type="Gene3D" id="2.30.30.40">
    <property type="entry name" value="SH3 Domains"/>
    <property type="match status" value="1"/>
</dbReference>
<dbReference type="Pfam" id="PF01584">
    <property type="entry name" value="CheW"/>
    <property type="match status" value="2"/>
</dbReference>
<evidence type="ECO:0000256" key="4">
    <source>
        <dbReference type="ARBA" id="ARBA00022679"/>
    </source>
</evidence>
<feature type="compositionally biased region" description="Acidic residues" evidence="8">
    <location>
        <begin position="163"/>
        <end position="174"/>
    </location>
</feature>
<dbReference type="PROSITE" id="PS50110">
    <property type="entry name" value="RESPONSE_REGULATORY"/>
    <property type="match status" value="1"/>
</dbReference>
<dbReference type="Gene3D" id="1.10.287.560">
    <property type="entry name" value="Histidine kinase CheA-like, homodimeric domain"/>
    <property type="match status" value="1"/>
</dbReference>
<dbReference type="Gene3D" id="1.20.120.160">
    <property type="entry name" value="HPT domain"/>
    <property type="match status" value="1"/>
</dbReference>
<dbReference type="SUPFAM" id="SSF47226">
    <property type="entry name" value="Histidine-containing phosphotransfer domain, HPT domain"/>
    <property type="match status" value="1"/>
</dbReference>
<dbReference type="InterPro" id="IPR036061">
    <property type="entry name" value="CheW-like_dom_sf"/>
</dbReference>
<evidence type="ECO:0000256" key="8">
    <source>
        <dbReference type="SAM" id="MobiDB-lite"/>
    </source>
</evidence>
<dbReference type="SMART" id="SM00387">
    <property type="entry name" value="HATPase_c"/>
    <property type="match status" value="1"/>
</dbReference>
<dbReference type="SMART" id="SM00260">
    <property type="entry name" value="CheW"/>
    <property type="match status" value="2"/>
</dbReference>
<evidence type="ECO:0000313" key="14">
    <source>
        <dbReference type="Proteomes" id="UP000777784"/>
    </source>
</evidence>
<feature type="domain" description="Response regulatory" evidence="10">
    <location>
        <begin position="862"/>
        <end position="978"/>
    </location>
</feature>
<dbReference type="Proteomes" id="UP000777784">
    <property type="component" value="Unassembled WGS sequence"/>
</dbReference>
<dbReference type="FunFam" id="3.30.565.10:FF:000016">
    <property type="entry name" value="Chemotaxis protein CheA, putative"/>
    <property type="match status" value="1"/>
</dbReference>
<feature type="compositionally biased region" description="Basic and acidic residues" evidence="8">
    <location>
        <begin position="137"/>
        <end position="154"/>
    </location>
</feature>
<dbReference type="InterPro" id="IPR001789">
    <property type="entry name" value="Sig_transdc_resp-reg_receiver"/>
</dbReference>
<dbReference type="SMART" id="SM00073">
    <property type="entry name" value="HPT"/>
    <property type="match status" value="1"/>
</dbReference>
<dbReference type="PRINTS" id="PR00344">
    <property type="entry name" value="BCTRLSENSOR"/>
</dbReference>
<dbReference type="InterPro" id="IPR051315">
    <property type="entry name" value="Bact_Chemotaxis_CheA"/>
</dbReference>
<keyword evidence="4" id="KW-0808">Transferase</keyword>
<feature type="modified residue" description="Phosphohistidine" evidence="6">
    <location>
        <position position="50"/>
    </location>
</feature>
<evidence type="ECO:0000259" key="10">
    <source>
        <dbReference type="PROSITE" id="PS50110"/>
    </source>
</evidence>
<dbReference type="InterPro" id="IPR036890">
    <property type="entry name" value="HATPase_C_sf"/>
</dbReference>
<reference evidence="13" key="1">
    <citation type="submission" date="2021-05" db="EMBL/GenBank/DDBJ databases">
        <title>Energy efficiency and biological interactions define the core microbiome of deep oligotrophic groundwater.</title>
        <authorList>
            <person name="Mehrshad M."/>
            <person name="Lopez-Fernandez M."/>
            <person name="Bell E."/>
            <person name="Bernier-Latmani R."/>
            <person name="Bertilsson S."/>
            <person name="Dopson M."/>
        </authorList>
    </citation>
    <scope>NUCLEOTIDE SEQUENCE</scope>
    <source>
        <strain evidence="13">Modern_marine.mb.64</strain>
    </source>
</reference>
<feature type="modified residue" description="4-aspartylphosphate" evidence="7">
    <location>
        <position position="911"/>
    </location>
</feature>
<dbReference type="PROSITE" id="PS50894">
    <property type="entry name" value="HPT"/>
    <property type="match status" value="1"/>
</dbReference>
<feature type="domain" description="CheW-like" evidence="11">
    <location>
        <begin position="711"/>
        <end position="844"/>
    </location>
</feature>
<evidence type="ECO:0000313" key="13">
    <source>
        <dbReference type="EMBL" id="MBU2692115.1"/>
    </source>
</evidence>
<evidence type="ECO:0000256" key="6">
    <source>
        <dbReference type="PROSITE-ProRule" id="PRU00110"/>
    </source>
</evidence>
<keyword evidence="5" id="KW-0418">Kinase</keyword>
<dbReference type="InterPro" id="IPR008207">
    <property type="entry name" value="Sig_transdc_His_kin_Hpt_dom"/>
</dbReference>
<feature type="compositionally biased region" description="Basic and acidic residues" evidence="8">
    <location>
        <begin position="175"/>
        <end position="195"/>
    </location>
</feature>
<dbReference type="Pfam" id="PF01627">
    <property type="entry name" value="Hpt"/>
    <property type="match status" value="1"/>
</dbReference>
<dbReference type="SUPFAM" id="SSF55874">
    <property type="entry name" value="ATPase domain of HSP90 chaperone/DNA topoisomerase II/histidine kinase"/>
    <property type="match status" value="1"/>
</dbReference>
<evidence type="ECO:0000256" key="5">
    <source>
        <dbReference type="ARBA" id="ARBA00022777"/>
    </source>
</evidence>